<evidence type="ECO:0000313" key="12">
    <source>
        <dbReference type="EMBL" id="XDI05424.1"/>
    </source>
</evidence>
<dbReference type="Pfam" id="PF09339">
    <property type="entry name" value="HTH_IclR"/>
    <property type="match status" value="1"/>
</dbReference>
<feature type="domain" description="Response regulatory" evidence="11">
    <location>
        <begin position="6"/>
        <end position="117"/>
    </location>
</feature>
<accession>A0AB39BGR0</accession>
<evidence type="ECO:0000256" key="10">
    <source>
        <dbReference type="PROSITE-ProRule" id="PRU00169"/>
    </source>
</evidence>
<dbReference type="GO" id="GO:0003700">
    <property type="term" value="F:DNA-binding transcription factor activity"/>
    <property type="evidence" value="ECO:0007669"/>
    <property type="project" value="InterPro"/>
</dbReference>
<evidence type="ECO:0000256" key="3">
    <source>
        <dbReference type="ARBA" id="ARBA00022553"/>
    </source>
</evidence>
<dbReference type="PIRSF" id="PIRSF006171">
    <property type="entry name" value="RR_citrat_malat"/>
    <property type="match status" value="1"/>
</dbReference>
<dbReference type="InterPro" id="IPR005471">
    <property type="entry name" value="Tscrpt_reg_IclR_N"/>
</dbReference>
<dbReference type="RefSeq" id="WP_368497812.1">
    <property type="nucleotide sequence ID" value="NZ_CP162511.1"/>
</dbReference>
<dbReference type="PANTHER" id="PTHR45526">
    <property type="entry name" value="TRANSCRIPTIONAL REGULATORY PROTEIN DPIA"/>
    <property type="match status" value="1"/>
</dbReference>
<dbReference type="InterPro" id="IPR036390">
    <property type="entry name" value="WH_DNA-bd_sf"/>
</dbReference>
<dbReference type="Gene3D" id="1.10.10.10">
    <property type="entry name" value="Winged helix-like DNA-binding domain superfamily/Winged helix DNA-binding domain"/>
    <property type="match status" value="1"/>
</dbReference>
<evidence type="ECO:0000256" key="5">
    <source>
        <dbReference type="ARBA" id="ARBA00023015"/>
    </source>
</evidence>
<protein>
    <recommendedName>
        <fullName evidence="9">Transcriptional regulatory protein</fullName>
    </recommendedName>
</protein>
<dbReference type="Gene3D" id="3.40.50.2300">
    <property type="match status" value="1"/>
</dbReference>
<keyword evidence="4 9" id="KW-0902">Two-component regulatory system</keyword>
<sequence>MTAAFRVLVVDDDFHVARLHSRIVDSVDGFEVSATAGTVAEAVAAIEADRPDVVLADIYLPDGSGLDLIARYDLDSVVLSAAVTSAAVRRAFQRGAFGYLVKPFGDDQLVALLRSYQRYRNLLDARPELDQETIDRARRVLNGGARDTPARRSPTETAVLEVLVSAEAALSAPVVAERLGLSRATAQRHLSALAHQGVLVVELQYGSTGRPEHRYRSVAPS</sequence>
<feature type="modified residue" description="4-aspartylphosphate" evidence="10">
    <location>
        <position position="57"/>
    </location>
</feature>
<dbReference type="InterPro" id="IPR051271">
    <property type="entry name" value="2C-system_Tx_regulators"/>
</dbReference>
<reference evidence="12" key="1">
    <citation type="submission" date="2024-05" db="EMBL/GenBank/DDBJ databases">
        <title>Herbiconiux sp. A18JL235.</title>
        <authorList>
            <person name="Zhang G."/>
        </authorList>
    </citation>
    <scope>NUCLEOTIDE SEQUENCE</scope>
    <source>
        <strain evidence="12">A18JL235</strain>
    </source>
</reference>
<dbReference type="PROSITE" id="PS50110">
    <property type="entry name" value="RESPONSE_REGULATORY"/>
    <property type="match status" value="1"/>
</dbReference>
<evidence type="ECO:0000256" key="1">
    <source>
        <dbReference type="ARBA" id="ARBA00004496"/>
    </source>
</evidence>
<comment type="subcellular location">
    <subcellularLocation>
        <location evidence="1 9">Cytoplasm</location>
    </subcellularLocation>
</comment>
<organism evidence="12">
    <name type="scientific">Herbiconiux sp. A18JL235</name>
    <dbReference type="NCBI Taxonomy" id="3152363"/>
    <lineage>
        <taxon>Bacteria</taxon>
        <taxon>Bacillati</taxon>
        <taxon>Actinomycetota</taxon>
        <taxon>Actinomycetes</taxon>
        <taxon>Micrococcales</taxon>
        <taxon>Microbacteriaceae</taxon>
        <taxon>Herbiconiux</taxon>
    </lineage>
</organism>
<dbReference type="SUPFAM" id="SSF46785">
    <property type="entry name" value="Winged helix' DNA-binding domain"/>
    <property type="match status" value="1"/>
</dbReference>
<dbReference type="Pfam" id="PF00072">
    <property type="entry name" value="Response_reg"/>
    <property type="match status" value="1"/>
</dbReference>
<evidence type="ECO:0000256" key="2">
    <source>
        <dbReference type="ARBA" id="ARBA00022490"/>
    </source>
</evidence>
<evidence type="ECO:0000259" key="11">
    <source>
        <dbReference type="PROSITE" id="PS50110"/>
    </source>
</evidence>
<keyword evidence="5 9" id="KW-0805">Transcription regulation</keyword>
<keyword evidence="6 9" id="KW-0238">DNA-binding</keyword>
<dbReference type="EMBL" id="CP162511">
    <property type="protein sequence ID" value="XDI05424.1"/>
    <property type="molecule type" value="Genomic_DNA"/>
</dbReference>
<dbReference type="SMART" id="SM00448">
    <property type="entry name" value="REC"/>
    <property type="match status" value="1"/>
</dbReference>
<dbReference type="InterPro" id="IPR036388">
    <property type="entry name" value="WH-like_DNA-bd_sf"/>
</dbReference>
<evidence type="ECO:0000256" key="9">
    <source>
        <dbReference type="PIRNR" id="PIRNR006171"/>
    </source>
</evidence>
<keyword evidence="2 9" id="KW-0963">Cytoplasm</keyword>
<evidence type="ECO:0000256" key="7">
    <source>
        <dbReference type="ARBA" id="ARBA00023159"/>
    </source>
</evidence>
<keyword evidence="7 9" id="KW-0010">Activator</keyword>
<dbReference type="SUPFAM" id="SSF52172">
    <property type="entry name" value="CheY-like"/>
    <property type="match status" value="1"/>
</dbReference>
<dbReference type="InterPro" id="IPR011006">
    <property type="entry name" value="CheY-like_superfamily"/>
</dbReference>
<evidence type="ECO:0000256" key="6">
    <source>
        <dbReference type="ARBA" id="ARBA00023125"/>
    </source>
</evidence>
<name>A0AB39BGR0_9MICO</name>
<evidence type="ECO:0000256" key="4">
    <source>
        <dbReference type="ARBA" id="ARBA00023012"/>
    </source>
</evidence>
<dbReference type="GO" id="GO:0003677">
    <property type="term" value="F:DNA binding"/>
    <property type="evidence" value="ECO:0007669"/>
    <property type="project" value="UniProtKB-KW"/>
</dbReference>
<dbReference type="GO" id="GO:0005737">
    <property type="term" value="C:cytoplasm"/>
    <property type="evidence" value="ECO:0007669"/>
    <property type="project" value="UniProtKB-SubCell"/>
</dbReference>
<dbReference type="InterPro" id="IPR024187">
    <property type="entry name" value="Sig_transdc_resp-reg_cit/mal"/>
</dbReference>
<dbReference type="AlphaFoldDB" id="A0AB39BGR0"/>
<gene>
    <name evidence="12" type="ORF">ABFY20_19220</name>
</gene>
<keyword evidence="3 10" id="KW-0597">Phosphoprotein</keyword>
<dbReference type="PANTHER" id="PTHR45526:SF1">
    <property type="entry name" value="TRANSCRIPTIONAL REGULATORY PROTEIN DCUR-RELATED"/>
    <property type="match status" value="1"/>
</dbReference>
<evidence type="ECO:0000256" key="8">
    <source>
        <dbReference type="ARBA" id="ARBA00023163"/>
    </source>
</evidence>
<proteinExistence type="predicted"/>
<keyword evidence="8 9" id="KW-0804">Transcription</keyword>
<dbReference type="InterPro" id="IPR001789">
    <property type="entry name" value="Sig_transdc_resp-reg_receiver"/>
</dbReference>
<dbReference type="GO" id="GO:0000156">
    <property type="term" value="F:phosphorelay response regulator activity"/>
    <property type="evidence" value="ECO:0007669"/>
    <property type="project" value="TreeGrafter"/>
</dbReference>